<organism evidence="1 2">
    <name type="scientific">Candidatus Portnoybacteria bacterium CG_4_9_14_3_um_filter_44_9</name>
    <dbReference type="NCBI Taxonomy" id="1974806"/>
    <lineage>
        <taxon>Bacteria</taxon>
        <taxon>Candidatus Portnoyibacteriota</taxon>
    </lineage>
</organism>
<dbReference type="EMBL" id="PFWH01000184">
    <property type="protein sequence ID" value="PJA62661.1"/>
    <property type="molecule type" value="Genomic_DNA"/>
</dbReference>
<dbReference type="PANTHER" id="PTHR30289">
    <property type="entry name" value="UNCHARACTERIZED PROTEIN YBCL-RELATED"/>
    <property type="match status" value="1"/>
</dbReference>
<dbReference type="SUPFAM" id="SSF49777">
    <property type="entry name" value="PEBP-like"/>
    <property type="match status" value="1"/>
</dbReference>
<dbReference type="CDD" id="cd00865">
    <property type="entry name" value="PEBP_bact_arch"/>
    <property type="match status" value="1"/>
</dbReference>
<proteinExistence type="predicted"/>
<dbReference type="Gene3D" id="3.90.280.10">
    <property type="entry name" value="PEBP-like"/>
    <property type="match status" value="1"/>
</dbReference>
<dbReference type="InterPro" id="IPR036610">
    <property type="entry name" value="PEBP-like_sf"/>
</dbReference>
<dbReference type="Pfam" id="PF01161">
    <property type="entry name" value="PBP"/>
    <property type="match status" value="1"/>
</dbReference>
<dbReference type="AlphaFoldDB" id="A0A2M7YI72"/>
<dbReference type="Proteomes" id="UP000229026">
    <property type="component" value="Unassembled WGS sequence"/>
</dbReference>
<sequence>SLVLVVDDSDSSVGTWIHWVVWNIDPKTVTIESGSVPSGAIEGLTSFGNIGYGGPCPAGGAHRYIFKLFALDTSLELKYGAAYQELDQMMSGHILARAELVGRYERSSLW</sequence>
<accession>A0A2M7YI72</accession>
<dbReference type="InterPro" id="IPR008914">
    <property type="entry name" value="PEBP"/>
</dbReference>
<feature type="non-terminal residue" evidence="1">
    <location>
        <position position="1"/>
    </location>
</feature>
<dbReference type="PANTHER" id="PTHR30289:SF1">
    <property type="entry name" value="PEBP (PHOSPHATIDYLETHANOLAMINE-BINDING PROTEIN) FAMILY PROTEIN"/>
    <property type="match status" value="1"/>
</dbReference>
<evidence type="ECO:0000313" key="2">
    <source>
        <dbReference type="Proteomes" id="UP000229026"/>
    </source>
</evidence>
<evidence type="ECO:0000313" key="1">
    <source>
        <dbReference type="EMBL" id="PJA62661.1"/>
    </source>
</evidence>
<reference evidence="2" key="1">
    <citation type="submission" date="2017-09" db="EMBL/GenBank/DDBJ databases">
        <title>Depth-based differentiation of microbial function through sediment-hosted aquifers and enrichment of novel symbionts in the deep terrestrial subsurface.</title>
        <authorList>
            <person name="Probst A.J."/>
            <person name="Ladd B."/>
            <person name="Jarett J.K."/>
            <person name="Geller-Mcgrath D.E."/>
            <person name="Sieber C.M.K."/>
            <person name="Emerson J.B."/>
            <person name="Anantharaman K."/>
            <person name="Thomas B.C."/>
            <person name="Malmstrom R."/>
            <person name="Stieglmeier M."/>
            <person name="Klingl A."/>
            <person name="Woyke T."/>
            <person name="Ryan C.M."/>
            <person name="Banfield J.F."/>
        </authorList>
    </citation>
    <scope>NUCLEOTIDE SEQUENCE [LARGE SCALE GENOMIC DNA]</scope>
</reference>
<dbReference type="InterPro" id="IPR005247">
    <property type="entry name" value="YbhB_YbcL/LppC-like"/>
</dbReference>
<name>A0A2M7YI72_9BACT</name>
<comment type="caution">
    <text evidence="1">The sequence shown here is derived from an EMBL/GenBank/DDBJ whole genome shotgun (WGS) entry which is preliminary data.</text>
</comment>
<protein>
    <submittedName>
        <fullName evidence="1">YbhB/YbcL family Raf kinase inhibitor-like protein</fullName>
    </submittedName>
</protein>
<gene>
    <name evidence="1" type="ORF">CO161_05315</name>
</gene>
<dbReference type="NCBIfam" id="TIGR00481">
    <property type="entry name" value="YbhB/YbcL family Raf kinase inhibitor-like protein"/>
    <property type="match status" value="1"/>
</dbReference>